<dbReference type="AlphaFoldDB" id="A0A652ZVA9"/>
<organism evidence="1">
    <name type="scientific">uncultured Spirochaetota bacterium</name>
    <dbReference type="NCBI Taxonomy" id="460511"/>
    <lineage>
        <taxon>Bacteria</taxon>
        <taxon>Pseudomonadati</taxon>
        <taxon>Spirochaetota</taxon>
        <taxon>environmental samples</taxon>
    </lineage>
</organism>
<evidence type="ECO:0000313" key="1">
    <source>
        <dbReference type="EMBL" id="VBB39702.1"/>
    </source>
</evidence>
<dbReference type="EMBL" id="UPXP01000014">
    <property type="protein sequence ID" value="VBB39702.1"/>
    <property type="molecule type" value="Genomic_DNA"/>
</dbReference>
<sequence length="113" mass="11885">MAHHVVDPVNLLQVHAVAFDAPDHCPYLAVLPGKREHETRAGGEALGLGAALTDDNAHGDVLRPVGFAPAFEHKAGSVGGEEKKVLGEHDCILAPGTKLGKDRVRASVCRPVQ</sequence>
<reference evidence="1" key="1">
    <citation type="submission" date="2018-07" db="EMBL/GenBank/DDBJ databases">
        <authorList>
            <consortium name="Genoscope - CEA"/>
            <person name="William W."/>
        </authorList>
    </citation>
    <scope>NUCLEOTIDE SEQUENCE</scope>
    <source>
        <strain evidence="1">IK1</strain>
    </source>
</reference>
<accession>A0A652ZVA9</accession>
<proteinExistence type="predicted"/>
<name>A0A652ZVA9_9SPIR</name>
<gene>
    <name evidence="1" type="ORF">TRIP_E210090</name>
</gene>
<protein>
    <submittedName>
        <fullName evidence="1">Uncharacterized protein</fullName>
    </submittedName>
</protein>